<keyword evidence="8" id="KW-0333">Golgi apparatus</keyword>
<dbReference type="GO" id="GO:0072657">
    <property type="term" value="P:protein localization to membrane"/>
    <property type="evidence" value="ECO:0007669"/>
    <property type="project" value="TreeGrafter"/>
</dbReference>
<feature type="transmembrane region" description="Helical" evidence="10">
    <location>
        <begin position="746"/>
        <end position="769"/>
    </location>
</feature>
<feature type="transmembrane region" description="Helical" evidence="10">
    <location>
        <begin position="304"/>
        <end position="326"/>
    </location>
</feature>
<accession>A0A087SPE9</accession>
<feature type="transmembrane region" description="Helical" evidence="10">
    <location>
        <begin position="824"/>
        <end position="843"/>
    </location>
</feature>
<reference evidence="11 12" key="1">
    <citation type="journal article" date="2014" name="BMC Genomics">
        <title>Oil accumulation mechanisms of the oleaginous microalga Chlorella protothecoides revealed through its genome, transcriptomes, and proteomes.</title>
        <authorList>
            <person name="Gao C."/>
            <person name="Wang Y."/>
            <person name="Shen Y."/>
            <person name="Yan D."/>
            <person name="He X."/>
            <person name="Dai J."/>
            <person name="Wu Q."/>
        </authorList>
    </citation>
    <scope>NUCLEOTIDE SEQUENCE [LARGE SCALE GENOMIC DNA]</scope>
    <source>
        <strain evidence="11 12">0710</strain>
    </source>
</reference>
<evidence type="ECO:0000256" key="8">
    <source>
        <dbReference type="ARBA" id="ARBA00023034"/>
    </source>
</evidence>
<feature type="transmembrane region" description="Helical" evidence="10">
    <location>
        <begin position="399"/>
        <end position="418"/>
    </location>
</feature>
<evidence type="ECO:0000256" key="6">
    <source>
        <dbReference type="ARBA" id="ARBA00022753"/>
    </source>
</evidence>
<evidence type="ECO:0000256" key="4">
    <source>
        <dbReference type="ARBA" id="ARBA00022692"/>
    </source>
</evidence>
<dbReference type="OrthoDB" id="1666796at2759"/>
<feature type="transmembrane region" description="Helical" evidence="10">
    <location>
        <begin position="689"/>
        <end position="711"/>
    </location>
</feature>
<keyword evidence="6" id="KW-0967">Endosome</keyword>
<keyword evidence="5 10" id="KW-0732">Signal</keyword>
<dbReference type="eggNOG" id="KOG1278">
    <property type="taxonomic scope" value="Eukaryota"/>
</dbReference>
<dbReference type="InterPro" id="IPR004240">
    <property type="entry name" value="EMP70"/>
</dbReference>
<feature type="transmembrane region" description="Helical" evidence="10">
    <location>
        <begin position="621"/>
        <end position="650"/>
    </location>
</feature>
<feature type="transmembrane region" description="Helical" evidence="10">
    <location>
        <begin position="849"/>
        <end position="878"/>
    </location>
</feature>
<keyword evidence="12" id="KW-1185">Reference proteome</keyword>
<evidence type="ECO:0000256" key="5">
    <source>
        <dbReference type="ARBA" id="ARBA00022729"/>
    </source>
</evidence>
<comment type="subcellular location">
    <subcellularLocation>
        <location evidence="1">Endosome membrane</location>
        <topology evidence="1">Multi-pass membrane protein</topology>
    </subcellularLocation>
    <subcellularLocation>
        <location evidence="2">Golgi apparatus membrane</location>
        <topology evidence="2">Multi-pass membrane protein</topology>
    </subcellularLocation>
</comment>
<evidence type="ECO:0000256" key="2">
    <source>
        <dbReference type="ARBA" id="ARBA00004653"/>
    </source>
</evidence>
<feature type="signal peptide" evidence="10">
    <location>
        <begin position="1"/>
        <end position="21"/>
    </location>
</feature>
<feature type="transmembrane region" description="Helical" evidence="10">
    <location>
        <begin position="775"/>
        <end position="804"/>
    </location>
</feature>
<proteinExistence type="inferred from homology"/>
<dbReference type="GeneID" id="23617975"/>
<dbReference type="AlphaFoldDB" id="A0A087SPE9"/>
<protein>
    <recommendedName>
        <fullName evidence="10">Transmembrane 9 superfamily member</fullName>
    </recommendedName>
</protein>
<dbReference type="PANTHER" id="PTHR10766:SF55">
    <property type="entry name" value="TRANSMEMBRANE 9 SUPERFAMILY MEMBER 4"/>
    <property type="match status" value="1"/>
</dbReference>
<evidence type="ECO:0000313" key="12">
    <source>
        <dbReference type="Proteomes" id="UP000028924"/>
    </source>
</evidence>
<evidence type="ECO:0000256" key="1">
    <source>
        <dbReference type="ARBA" id="ARBA00004337"/>
    </source>
</evidence>
<dbReference type="GO" id="GO:0010008">
    <property type="term" value="C:endosome membrane"/>
    <property type="evidence" value="ECO:0007669"/>
    <property type="project" value="UniProtKB-SubCell"/>
</dbReference>
<feature type="chain" id="PRO_5007353553" description="Transmembrane 9 superfamily member" evidence="10">
    <location>
        <begin position="22"/>
        <end position="889"/>
    </location>
</feature>
<feature type="transmembrane region" description="Helical" evidence="10">
    <location>
        <begin position="547"/>
        <end position="576"/>
    </location>
</feature>
<dbReference type="Pfam" id="PF02990">
    <property type="entry name" value="EMP70"/>
    <property type="match status" value="2"/>
</dbReference>
<feature type="transmembrane region" description="Helical" evidence="10">
    <location>
        <begin position="466"/>
        <end position="490"/>
    </location>
</feature>
<feature type="transmembrane region" description="Helical" evidence="10">
    <location>
        <begin position="662"/>
        <end position="683"/>
    </location>
</feature>
<keyword evidence="9 10" id="KW-0472">Membrane</keyword>
<evidence type="ECO:0000256" key="10">
    <source>
        <dbReference type="RuleBase" id="RU363079"/>
    </source>
</evidence>
<comment type="similarity">
    <text evidence="3 10">Belongs to the nonaspanin (TM9SF) (TC 9.A.2) family.</text>
</comment>
<feature type="transmembrane region" description="Helical" evidence="10">
    <location>
        <begin position="368"/>
        <end position="387"/>
    </location>
</feature>
<evidence type="ECO:0000313" key="11">
    <source>
        <dbReference type="EMBL" id="KFM27603.1"/>
    </source>
</evidence>
<evidence type="ECO:0000256" key="3">
    <source>
        <dbReference type="ARBA" id="ARBA00005227"/>
    </source>
</evidence>
<gene>
    <name evidence="11" type="ORF">F751_6584</name>
</gene>
<dbReference type="EMBL" id="KL662153">
    <property type="protein sequence ID" value="KFM27603.1"/>
    <property type="molecule type" value="Genomic_DNA"/>
</dbReference>
<organism evidence="11 12">
    <name type="scientific">Auxenochlorella protothecoides</name>
    <name type="common">Green microalga</name>
    <name type="synonym">Chlorella protothecoides</name>
    <dbReference type="NCBI Taxonomy" id="3075"/>
    <lineage>
        <taxon>Eukaryota</taxon>
        <taxon>Viridiplantae</taxon>
        <taxon>Chlorophyta</taxon>
        <taxon>core chlorophytes</taxon>
        <taxon>Trebouxiophyceae</taxon>
        <taxon>Chlorellales</taxon>
        <taxon>Chlorellaceae</taxon>
        <taxon>Auxenochlorella</taxon>
    </lineage>
</organism>
<keyword evidence="7 10" id="KW-1133">Transmembrane helix</keyword>
<dbReference type="PANTHER" id="PTHR10766">
    <property type="entry name" value="TRANSMEMBRANE 9 SUPERFAMILY PROTEIN"/>
    <property type="match status" value="1"/>
</dbReference>
<feature type="transmembrane region" description="Helical" evidence="10">
    <location>
        <begin position="430"/>
        <end position="454"/>
    </location>
</feature>
<dbReference type="Proteomes" id="UP000028924">
    <property type="component" value="Unassembled WGS sequence"/>
</dbReference>
<sequence>MKFQQLLLVAALLVASGPVSAYYLPGTYPQEFAKGSKIEVEANSLVSSETEIPYRYYRMPFCKPVGGVKKASSTVNPGTILLGIRINNSPYSFSVMEETKTKVVCQGEDYPGGAYTALTSKEVKTLKEKIRDQYRVRLILDNLPITTYDLELDPESVRPGYEVGYKLKDKYYVNNHLMFKVLVHESDGRYSRVAGDASLEAAAASDLAGRKMLAGETPGGAAEKLYMIVGFEVVACSIAREPGKPLANVPCPQSYEDPSAPKAQEVKEGARIVYTYDVYWDTSDITWASRWDAYLRMPGGRVHWFSILNSLMVVVVMSCIVALITLRTIRRDLAHYEALLSGWKMVGGDVFRAPPDTLSLAVQVGSGVQILASAGVTLLFASLGFLSPAARGSLLTAALAMYLLLSVAAGAAAVWLWGVANRTYEGWHKVCWRVACFFPGVTVAVLTVLNMFLWYTGSAGTIPLGFFFSIIFLWLLVSIPLAYGGGALAARRDIAPWPSRTNQIPRHIPAPHWASHPLVLFVAAGLLPFGTIFVELYFAMTSLWQGYFYYIFGFLALVAALTLIITIEVSIVCTYVQLCAEDYLWWWRSYHRGGSVAAYVAIYSVGFLFNTLHNLSGFVPVVLYLAYTGLMAWCMFLASGTIGFLSSYLFTYKIFESVCWRVACFFPGVTVAVLTVLNMFLWYTGSAGTIPLGFFFSIIFLWLLVSIPLAYGGGALAARRDIAPWPSRTNQIPRHIPAPHWASHPLVLFVAAGLLPFGTIFVELYFAMTSLWQGYFYYIFGFLALVAALTLIITIEVSIVCTYVQLCAEDYLWWWRSYHRGGSVAAYVAIYSVGFLFNTLHNLSGFVPVVLYLAYTGLMAWCMFLASGTIGFLSSYLFTYKIFESVKAD</sequence>
<evidence type="ECO:0000256" key="7">
    <source>
        <dbReference type="ARBA" id="ARBA00022989"/>
    </source>
</evidence>
<feature type="transmembrane region" description="Helical" evidence="10">
    <location>
        <begin position="596"/>
        <end position="615"/>
    </location>
</feature>
<name>A0A087SPE9_AUXPR</name>
<keyword evidence="4 10" id="KW-0812">Transmembrane</keyword>
<dbReference type="GO" id="GO:0000139">
    <property type="term" value="C:Golgi membrane"/>
    <property type="evidence" value="ECO:0007669"/>
    <property type="project" value="UniProtKB-SubCell"/>
</dbReference>
<dbReference type="RefSeq" id="XP_011400587.1">
    <property type="nucleotide sequence ID" value="XM_011402285.1"/>
</dbReference>
<evidence type="ECO:0000256" key="9">
    <source>
        <dbReference type="ARBA" id="ARBA00023136"/>
    </source>
</evidence>
<dbReference type="KEGG" id="apro:F751_6584"/>
<feature type="transmembrane region" description="Helical" evidence="10">
    <location>
        <begin position="518"/>
        <end position="541"/>
    </location>
</feature>